<dbReference type="GO" id="GO:0016787">
    <property type="term" value="F:hydrolase activity"/>
    <property type="evidence" value="ECO:0007669"/>
    <property type="project" value="UniProtKB-KW"/>
</dbReference>
<dbReference type="PANTHER" id="PTHR34698:SF2">
    <property type="entry name" value="5-OXOPROLINASE SUBUNIT B"/>
    <property type="match status" value="1"/>
</dbReference>
<keyword evidence="3" id="KW-0067">ATP-binding</keyword>
<sequence>MTGSPQRSAPELLPHGLDGLVLRFATALTEEANAAVQAFRARAEAADLDGVLEIVPALASLYLRFDPAVTSRAALAEALRAMLDGADAATAAPPPRRRWIIPACFEGADAPELGEMARLAGLSEAEAIRALTETETRVLAIGFAPGQPYLGLLPPQWNVPRRTSLTREVPAGALVAALRQLVLFANPSPTGWRQVGRCALRVFQPEAERPFALQPGDALRFRAVSGAELERLDREAGDGLGGAVLERLR</sequence>
<dbReference type="Gene3D" id="2.40.100.10">
    <property type="entry name" value="Cyclophilin-like"/>
    <property type="match status" value="1"/>
</dbReference>
<keyword evidence="1" id="KW-0547">Nucleotide-binding</keyword>
<feature type="domain" description="Carboxyltransferase" evidence="4">
    <location>
        <begin position="10"/>
        <end position="213"/>
    </location>
</feature>
<dbReference type="InterPro" id="IPR029000">
    <property type="entry name" value="Cyclophilin-like_dom_sf"/>
</dbReference>
<keyword evidence="6" id="KW-1185">Reference proteome</keyword>
<evidence type="ECO:0000259" key="4">
    <source>
        <dbReference type="SMART" id="SM00796"/>
    </source>
</evidence>
<dbReference type="PANTHER" id="PTHR34698">
    <property type="entry name" value="5-OXOPROLINASE SUBUNIT B"/>
    <property type="match status" value="1"/>
</dbReference>
<accession>A0A1I6D4K5</accession>
<dbReference type="RefSeq" id="WP_092077516.1">
    <property type="nucleotide sequence ID" value="NZ_FOYI01000002.1"/>
</dbReference>
<evidence type="ECO:0000256" key="3">
    <source>
        <dbReference type="ARBA" id="ARBA00022840"/>
    </source>
</evidence>
<dbReference type="SUPFAM" id="SSF160467">
    <property type="entry name" value="PH0987 N-terminal domain-like"/>
    <property type="match status" value="1"/>
</dbReference>
<dbReference type="InterPro" id="IPR010016">
    <property type="entry name" value="PxpB"/>
</dbReference>
<dbReference type="InterPro" id="IPR003833">
    <property type="entry name" value="CT_C_D"/>
</dbReference>
<dbReference type="Pfam" id="PF02682">
    <property type="entry name" value="CT_C_D"/>
    <property type="match status" value="1"/>
</dbReference>
<dbReference type="EMBL" id="FOYI01000002">
    <property type="protein sequence ID" value="SFR00303.1"/>
    <property type="molecule type" value="Genomic_DNA"/>
</dbReference>
<evidence type="ECO:0000256" key="1">
    <source>
        <dbReference type="ARBA" id="ARBA00022741"/>
    </source>
</evidence>
<dbReference type="SMART" id="SM00796">
    <property type="entry name" value="AHS1"/>
    <property type="match status" value="1"/>
</dbReference>
<dbReference type="STRING" id="871652.SAMN04515673_102132"/>
<evidence type="ECO:0000313" key="6">
    <source>
        <dbReference type="Proteomes" id="UP000199302"/>
    </source>
</evidence>
<organism evidence="5 6">
    <name type="scientific">Poseidonocella sedimentorum</name>
    <dbReference type="NCBI Taxonomy" id="871652"/>
    <lineage>
        <taxon>Bacteria</taxon>
        <taxon>Pseudomonadati</taxon>
        <taxon>Pseudomonadota</taxon>
        <taxon>Alphaproteobacteria</taxon>
        <taxon>Rhodobacterales</taxon>
        <taxon>Roseobacteraceae</taxon>
        <taxon>Poseidonocella</taxon>
    </lineage>
</organism>
<evidence type="ECO:0000313" key="5">
    <source>
        <dbReference type="EMBL" id="SFR00303.1"/>
    </source>
</evidence>
<reference evidence="5 6" key="1">
    <citation type="submission" date="2016-10" db="EMBL/GenBank/DDBJ databases">
        <authorList>
            <person name="de Groot N.N."/>
        </authorList>
    </citation>
    <scope>NUCLEOTIDE SEQUENCE [LARGE SCALE GENOMIC DNA]</scope>
    <source>
        <strain evidence="6">KMM 9023,NRIC 0796,JCM 17311,KCTC 23692</strain>
    </source>
</reference>
<dbReference type="GO" id="GO:0005524">
    <property type="term" value="F:ATP binding"/>
    <property type="evidence" value="ECO:0007669"/>
    <property type="project" value="UniProtKB-KW"/>
</dbReference>
<dbReference type="OrthoDB" id="9778567at2"/>
<keyword evidence="2" id="KW-0378">Hydrolase</keyword>
<dbReference type="AlphaFoldDB" id="A0A1I6D4K5"/>
<dbReference type="Gene3D" id="3.30.1360.40">
    <property type="match status" value="1"/>
</dbReference>
<dbReference type="SUPFAM" id="SSF50891">
    <property type="entry name" value="Cyclophilin-like"/>
    <property type="match status" value="1"/>
</dbReference>
<protein>
    <submittedName>
        <fullName evidence="5">Sensor histidine kinase inhibitor, KipI family</fullName>
    </submittedName>
</protein>
<proteinExistence type="predicted"/>
<evidence type="ECO:0000256" key="2">
    <source>
        <dbReference type="ARBA" id="ARBA00022801"/>
    </source>
</evidence>
<gene>
    <name evidence="5" type="ORF">SAMN04515673_102132</name>
</gene>
<name>A0A1I6D4K5_9RHOB</name>
<dbReference type="Proteomes" id="UP000199302">
    <property type="component" value="Unassembled WGS sequence"/>
</dbReference>